<evidence type="ECO:0000256" key="5">
    <source>
        <dbReference type="SAM" id="Phobius"/>
    </source>
</evidence>
<dbReference type="PANTHER" id="PTHR33514:SF13">
    <property type="entry name" value="PROTEIN ABCI12, CHLOROPLASTIC"/>
    <property type="match status" value="1"/>
</dbReference>
<evidence type="ECO:0000256" key="1">
    <source>
        <dbReference type="ARBA" id="ARBA00004141"/>
    </source>
</evidence>
<dbReference type="Proteomes" id="UP000593972">
    <property type="component" value="Chromosome"/>
</dbReference>
<protein>
    <submittedName>
        <fullName evidence="6">Energy-coupling factor transporter transmembrane protein EcfT</fullName>
    </submittedName>
</protein>
<accession>A0ABD7BW08</accession>
<dbReference type="GO" id="GO:0005886">
    <property type="term" value="C:plasma membrane"/>
    <property type="evidence" value="ECO:0007669"/>
    <property type="project" value="UniProtKB-ARBA"/>
</dbReference>
<keyword evidence="3 5" id="KW-1133">Transmembrane helix</keyword>
<feature type="transmembrane region" description="Helical" evidence="5">
    <location>
        <begin position="239"/>
        <end position="257"/>
    </location>
</feature>
<evidence type="ECO:0000256" key="2">
    <source>
        <dbReference type="ARBA" id="ARBA00022692"/>
    </source>
</evidence>
<dbReference type="CDD" id="cd16914">
    <property type="entry name" value="EcfT"/>
    <property type="match status" value="1"/>
</dbReference>
<feature type="transmembrane region" description="Helical" evidence="5">
    <location>
        <begin position="64"/>
        <end position="82"/>
    </location>
</feature>
<dbReference type="Pfam" id="PF02361">
    <property type="entry name" value="CbiQ"/>
    <property type="match status" value="1"/>
</dbReference>
<comment type="subcellular location">
    <subcellularLocation>
        <location evidence="1">Membrane</location>
        <topology evidence="1">Multi-pass membrane protein</topology>
    </subcellularLocation>
</comment>
<feature type="transmembrane region" description="Helical" evidence="5">
    <location>
        <begin position="38"/>
        <end position="57"/>
    </location>
</feature>
<proteinExistence type="predicted"/>
<dbReference type="InterPro" id="IPR003339">
    <property type="entry name" value="ABC/ECF_trnsptr_transmembrane"/>
</dbReference>
<evidence type="ECO:0000313" key="7">
    <source>
        <dbReference type="Proteomes" id="UP000593972"/>
    </source>
</evidence>
<evidence type="ECO:0000313" key="6">
    <source>
        <dbReference type="EMBL" id="QOP56955.1"/>
    </source>
</evidence>
<gene>
    <name evidence="6" type="ORF">HCJ88_00415</name>
</gene>
<evidence type="ECO:0000256" key="3">
    <source>
        <dbReference type="ARBA" id="ARBA00022989"/>
    </source>
</evidence>
<feature type="transmembrane region" description="Helical" evidence="5">
    <location>
        <begin position="12"/>
        <end position="32"/>
    </location>
</feature>
<name>A0ABD7BW08_LACPA</name>
<dbReference type="EMBL" id="CP050500">
    <property type="protein sequence ID" value="QOP56955.1"/>
    <property type="molecule type" value="Genomic_DNA"/>
</dbReference>
<dbReference type="AlphaFoldDB" id="A0ABD7BW08"/>
<reference evidence="6 7" key="1">
    <citation type="submission" date="2020-03" db="EMBL/GenBank/DDBJ databases">
        <title>Complete genome sequence of Lactobacillus paracasei strain NFFJ04, isolated from animal feed.</title>
        <authorList>
            <person name="Jung J.Y."/>
        </authorList>
    </citation>
    <scope>NUCLEOTIDE SEQUENCE [LARGE SCALE GENOMIC DNA]</scope>
    <source>
        <strain evidence="6 7">NFFJ04</strain>
    </source>
</reference>
<keyword evidence="2 5" id="KW-0812">Transmembrane</keyword>
<keyword evidence="4 5" id="KW-0472">Membrane</keyword>
<sequence>MQFQSNVEQNAIELLNPITKLLAILILGMATLIFPNAWLGFLIVIGLFIVAGIAGIILPYSKMVFAFGVPISLMLFFIQGLYSPKNKTIIANFGFAQLGKEGLLYAAKVIVTLLVFLSTFYIMNKTTYPGKMVAALTQSGMNPQIGYLILASLNVVPQMRRRMDVIKEAQAARGVETTGSFLIRLKAYLPLMGPVVLSSLTDAQERGMTLETRGFANETANRTSLIPVSVSRADRVIRYLLWSFFVVDLVVSLLIYFS</sequence>
<evidence type="ECO:0000256" key="4">
    <source>
        <dbReference type="ARBA" id="ARBA00023136"/>
    </source>
</evidence>
<dbReference type="PANTHER" id="PTHR33514">
    <property type="entry name" value="PROTEIN ABCI12, CHLOROPLASTIC"/>
    <property type="match status" value="1"/>
</dbReference>
<organism evidence="6 7">
    <name type="scientific">Lacticaseibacillus paracasei</name>
    <name type="common">Lactobacillus paracasei</name>
    <dbReference type="NCBI Taxonomy" id="1597"/>
    <lineage>
        <taxon>Bacteria</taxon>
        <taxon>Bacillati</taxon>
        <taxon>Bacillota</taxon>
        <taxon>Bacilli</taxon>
        <taxon>Lactobacillales</taxon>
        <taxon>Lactobacillaceae</taxon>
        <taxon>Lacticaseibacillus</taxon>
    </lineage>
</organism>
<feature type="transmembrane region" description="Helical" evidence="5">
    <location>
        <begin position="102"/>
        <end position="122"/>
    </location>
</feature>